<evidence type="ECO:0000256" key="1">
    <source>
        <dbReference type="SAM" id="MobiDB-lite"/>
    </source>
</evidence>
<evidence type="ECO:0000256" key="2">
    <source>
        <dbReference type="SAM" id="Phobius"/>
    </source>
</evidence>
<gene>
    <name evidence="3" type="ORF">CYMTET_38577</name>
</gene>
<feature type="region of interest" description="Disordered" evidence="1">
    <location>
        <begin position="1"/>
        <end position="25"/>
    </location>
</feature>
<name>A0AAE0CBQ9_9CHLO</name>
<dbReference type="Proteomes" id="UP001190700">
    <property type="component" value="Unassembled WGS sequence"/>
</dbReference>
<keyword evidence="2" id="KW-0472">Membrane</keyword>
<sequence length="270" mass="28584">MTRKATITARVGGESRRIPACGEPAPQPGTGWSTLAWTSAEDSGGIAAVVPFLLLRRHLAQSRIAALMLVLMVAVVGVVVGDTMGGSDAASWRVTGGVVREVTGGVVRDWGGNCCRYSSRFSSAGLGINCFELNVLTAQVVECVNEMRYGTLVYIIEQKKSEAETHLLSTDRRRPTCPRGTAGGRSLVNGSVDDADPEAMYLLCQVFQDAADKGQEEAFAAVVEMHGAPAVLGVGGATATRFDYSAYAATRGFHMVPGGGRYCSREVRAF</sequence>
<accession>A0AAE0CBQ9</accession>
<keyword evidence="4" id="KW-1185">Reference proteome</keyword>
<proteinExistence type="predicted"/>
<protein>
    <submittedName>
        <fullName evidence="3">Uncharacterized protein</fullName>
    </submittedName>
</protein>
<evidence type="ECO:0000313" key="4">
    <source>
        <dbReference type="Proteomes" id="UP001190700"/>
    </source>
</evidence>
<feature type="transmembrane region" description="Helical" evidence="2">
    <location>
        <begin position="64"/>
        <end position="81"/>
    </location>
</feature>
<keyword evidence="2" id="KW-1133">Transmembrane helix</keyword>
<comment type="caution">
    <text evidence="3">The sequence shown here is derived from an EMBL/GenBank/DDBJ whole genome shotgun (WGS) entry which is preliminary data.</text>
</comment>
<dbReference type="AlphaFoldDB" id="A0AAE0CBQ9"/>
<evidence type="ECO:0000313" key="3">
    <source>
        <dbReference type="EMBL" id="KAK3252116.1"/>
    </source>
</evidence>
<keyword evidence="2" id="KW-0812">Transmembrane</keyword>
<reference evidence="3 4" key="1">
    <citation type="journal article" date="2015" name="Genome Biol. Evol.">
        <title>Comparative Genomics of a Bacterivorous Green Alga Reveals Evolutionary Causalities and Consequences of Phago-Mixotrophic Mode of Nutrition.</title>
        <authorList>
            <person name="Burns J.A."/>
            <person name="Paasch A."/>
            <person name="Narechania A."/>
            <person name="Kim E."/>
        </authorList>
    </citation>
    <scope>NUCLEOTIDE SEQUENCE [LARGE SCALE GENOMIC DNA]</scope>
    <source>
        <strain evidence="3 4">PLY_AMNH</strain>
    </source>
</reference>
<organism evidence="3 4">
    <name type="scientific">Cymbomonas tetramitiformis</name>
    <dbReference type="NCBI Taxonomy" id="36881"/>
    <lineage>
        <taxon>Eukaryota</taxon>
        <taxon>Viridiplantae</taxon>
        <taxon>Chlorophyta</taxon>
        <taxon>Pyramimonadophyceae</taxon>
        <taxon>Pyramimonadales</taxon>
        <taxon>Pyramimonadaceae</taxon>
        <taxon>Cymbomonas</taxon>
    </lineage>
</organism>
<feature type="region of interest" description="Disordered" evidence="1">
    <location>
        <begin position="166"/>
        <end position="189"/>
    </location>
</feature>
<dbReference type="EMBL" id="LGRX02025622">
    <property type="protein sequence ID" value="KAK3252116.1"/>
    <property type="molecule type" value="Genomic_DNA"/>
</dbReference>